<name>A0A4V1Z169_9ACTN</name>
<evidence type="ECO:0000313" key="1">
    <source>
        <dbReference type="EMBL" id="RYU09866.1"/>
    </source>
</evidence>
<sequence>MAVVLRLTVSPATQEQFNVLDDRVGEAMTAAGGPPAGLMSHVVYPEGEGFVVAGVWRSETEGRDYVDGRLRELIAEVDLTPGETDVVPAWSFARP</sequence>
<comment type="caution">
    <text evidence="1">The sequence shown here is derived from an EMBL/GenBank/DDBJ whole genome shotgun (WGS) entry which is preliminary data.</text>
</comment>
<dbReference type="AlphaFoldDB" id="A0A4V1Z169"/>
<reference evidence="1 2" key="1">
    <citation type="submission" date="2019-01" db="EMBL/GenBank/DDBJ databases">
        <title>Nocardioides guangzhouensis sp. nov., an actinobacterium isolated from soil.</title>
        <authorList>
            <person name="Fu Y."/>
            <person name="Cai Y."/>
            <person name="Lin Z."/>
            <person name="Chen P."/>
        </authorList>
    </citation>
    <scope>NUCLEOTIDE SEQUENCE [LARGE SCALE GENOMIC DNA]</scope>
    <source>
        <strain evidence="1 2">NBRC 105384</strain>
    </source>
</reference>
<organism evidence="1 2">
    <name type="scientific">Nocardioides iriomotensis</name>
    <dbReference type="NCBI Taxonomy" id="715784"/>
    <lineage>
        <taxon>Bacteria</taxon>
        <taxon>Bacillati</taxon>
        <taxon>Actinomycetota</taxon>
        <taxon>Actinomycetes</taxon>
        <taxon>Propionibacteriales</taxon>
        <taxon>Nocardioidaceae</taxon>
        <taxon>Nocardioides</taxon>
    </lineage>
</organism>
<dbReference type="EMBL" id="SDPU01000034">
    <property type="protein sequence ID" value="RYU09866.1"/>
    <property type="molecule type" value="Genomic_DNA"/>
</dbReference>
<gene>
    <name evidence="1" type="ORF">ETU37_18670</name>
</gene>
<dbReference type="Proteomes" id="UP000291189">
    <property type="component" value="Unassembled WGS sequence"/>
</dbReference>
<proteinExistence type="predicted"/>
<protein>
    <recommendedName>
        <fullName evidence="3">ABM domain-containing protein</fullName>
    </recommendedName>
</protein>
<evidence type="ECO:0008006" key="3">
    <source>
        <dbReference type="Google" id="ProtNLM"/>
    </source>
</evidence>
<dbReference type="RefSeq" id="WP_129988863.1">
    <property type="nucleotide sequence ID" value="NZ_SDPU01000034.1"/>
</dbReference>
<evidence type="ECO:0000313" key="2">
    <source>
        <dbReference type="Proteomes" id="UP000291189"/>
    </source>
</evidence>
<dbReference type="OrthoDB" id="3788085at2"/>
<keyword evidence="2" id="KW-1185">Reference proteome</keyword>
<accession>A0A4V1Z169</accession>